<reference evidence="3" key="1">
    <citation type="journal article" date="2019" name="Int. J. Syst. Evol. Microbiol.">
        <title>The Global Catalogue of Microorganisms (GCM) 10K type strain sequencing project: providing services to taxonomists for standard genome sequencing and annotation.</title>
        <authorList>
            <consortium name="The Broad Institute Genomics Platform"/>
            <consortium name="The Broad Institute Genome Sequencing Center for Infectious Disease"/>
            <person name="Wu L."/>
            <person name="Ma J."/>
        </authorList>
    </citation>
    <scope>NUCLEOTIDE SEQUENCE [LARGE SCALE GENOMIC DNA]</scope>
    <source>
        <strain evidence="3">CGMCC 4.7400</strain>
    </source>
</reference>
<feature type="chain" id="PRO_5045850723" description="Lipoprotein" evidence="1">
    <location>
        <begin position="19"/>
        <end position="305"/>
    </location>
</feature>
<protein>
    <recommendedName>
        <fullName evidence="4">Lipoprotein</fullName>
    </recommendedName>
</protein>
<evidence type="ECO:0000313" key="2">
    <source>
        <dbReference type="EMBL" id="MFD0318552.1"/>
    </source>
</evidence>
<dbReference type="EMBL" id="JBHTEB010000001">
    <property type="protein sequence ID" value="MFD0318552.1"/>
    <property type="molecule type" value="Genomic_DNA"/>
</dbReference>
<name>A0ABW2WJ11_9ACTN</name>
<dbReference type="RefSeq" id="WP_381615724.1">
    <property type="nucleotide sequence ID" value="NZ_JBHTEB010000001.1"/>
</dbReference>
<evidence type="ECO:0000256" key="1">
    <source>
        <dbReference type="SAM" id="SignalP"/>
    </source>
</evidence>
<accession>A0ABW2WJ11</accession>
<evidence type="ECO:0008006" key="4">
    <source>
        <dbReference type="Google" id="ProtNLM"/>
    </source>
</evidence>
<comment type="caution">
    <text evidence="2">The sequence shown here is derived from an EMBL/GenBank/DDBJ whole genome shotgun (WGS) entry which is preliminary data.</text>
</comment>
<evidence type="ECO:0000313" key="3">
    <source>
        <dbReference type="Proteomes" id="UP001597023"/>
    </source>
</evidence>
<organism evidence="2 3">
    <name type="scientific">Streptomyces flavalbus</name>
    <dbReference type="NCBI Taxonomy" id="2665155"/>
    <lineage>
        <taxon>Bacteria</taxon>
        <taxon>Bacillati</taxon>
        <taxon>Actinomycetota</taxon>
        <taxon>Actinomycetes</taxon>
        <taxon>Kitasatosporales</taxon>
        <taxon>Streptomycetaceae</taxon>
        <taxon>Streptomyces</taxon>
    </lineage>
</organism>
<keyword evidence="1" id="KW-0732">Signal</keyword>
<feature type="signal peptide" evidence="1">
    <location>
        <begin position="1"/>
        <end position="18"/>
    </location>
</feature>
<dbReference type="Proteomes" id="UP001597023">
    <property type="component" value="Unassembled WGS sequence"/>
</dbReference>
<keyword evidence="3" id="KW-1185">Reference proteome</keyword>
<proteinExistence type="predicted"/>
<gene>
    <name evidence="2" type="ORF">ACFQZ6_30960</name>
</gene>
<sequence>MALLPVLTALLLAGLAGCGPGRGAVGPDAGPARALPRQVTAEESATLRRAELVLERRCMARAGFHLPPVPEPARNGPPPPPMRLVLADPAWAREHGYGSLVRPSGPDGDAASRGADPVDTYVRGLTPQRRAAALRAWQGGGRDTVEVTLPSGMTTGRSTRGCTSEARGELYGDFRTWFGADAVDRDIVSLALSRTETDPAVTGALRGWAVCVAGRGLPYSSPQRLRAALGASATKADEIRYAVAEAECAVTSGLAEAAADAERRHLAALRARYRADVTNARAMRLAALRKAALILRGEHPSRQTT</sequence>